<dbReference type="InterPro" id="IPR018333">
    <property type="entry name" value="Squalene_cyclase"/>
</dbReference>
<dbReference type="PANTHER" id="PTHR11764">
    <property type="entry name" value="TERPENE CYCLASE/MUTASE FAMILY MEMBER"/>
    <property type="match status" value="1"/>
</dbReference>
<keyword evidence="2" id="KW-0677">Repeat</keyword>
<evidence type="ECO:0000256" key="2">
    <source>
        <dbReference type="ARBA" id="ARBA00022737"/>
    </source>
</evidence>
<reference evidence="4" key="1">
    <citation type="submission" date="2021-10" db="EMBL/GenBank/DDBJ databases">
        <title>De novo Genome Assembly of Clathrus columnatus (Basidiomycota, Fungi) Using Illumina and Nanopore Sequence Data.</title>
        <authorList>
            <person name="Ogiso-Tanaka E."/>
            <person name="Itagaki H."/>
            <person name="Hosoya T."/>
            <person name="Hosaka K."/>
        </authorList>
    </citation>
    <scope>NUCLEOTIDE SEQUENCE</scope>
    <source>
        <strain evidence="4">MO-923</strain>
    </source>
</reference>
<accession>A0AAV5AEV7</accession>
<dbReference type="AlphaFoldDB" id="A0AAV5AEV7"/>
<dbReference type="GO" id="GO:0006696">
    <property type="term" value="P:ergosterol biosynthetic process"/>
    <property type="evidence" value="ECO:0007669"/>
    <property type="project" value="TreeGrafter"/>
</dbReference>
<sequence length="115" mass="13380">MVEYSCSECTSSVLTALGLFKSYYPAYRRNEIEETIERGIEYLHKVQHPNGCWVGNWGICFTYATMFVLDCLAMKNETYLNNEAVEKACNFLVSKQRPDGESYKVIQHYPVQRLF</sequence>
<organism evidence="4 5">
    <name type="scientific">Clathrus columnatus</name>
    <dbReference type="NCBI Taxonomy" id="1419009"/>
    <lineage>
        <taxon>Eukaryota</taxon>
        <taxon>Fungi</taxon>
        <taxon>Dikarya</taxon>
        <taxon>Basidiomycota</taxon>
        <taxon>Agaricomycotina</taxon>
        <taxon>Agaricomycetes</taxon>
        <taxon>Phallomycetidae</taxon>
        <taxon>Phallales</taxon>
        <taxon>Clathraceae</taxon>
        <taxon>Clathrus</taxon>
    </lineage>
</organism>
<dbReference type="GO" id="GO:0005811">
    <property type="term" value="C:lipid droplet"/>
    <property type="evidence" value="ECO:0007669"/>
    <property type="project" value="InterPro"/>
</dbReference>
<dbReference type="GO" id="GO:0000250">
    <property type="term" value="F:lanosterol synthase activity"/>
    <property type="evidence" value="ECO:0007669"/>
    <property type="project" value="TreeGrafter"/>
</dbReference>
<evidence type="ECO:0000313" key="4">
    <source>
        <dbReference type="EMBL" id="GJJ11229.1"/>
    </source>
</evidence>
<dbReference type="SUPFAM" id="SSF48239">
    <property type="entry name" value="Terpenoid cyclases/Protein prenyltransferases"/>
    <property type="match status" value="1"/>
</dbReference>
<gene>
    <name evidence="4" type="ORF">Clacol_005461</name>
</gene>
<keyword evidence="5" id="KW-1185">Reference proteome</keyword>
<dbReference type="InterPro" id="IPR008930">
    <property type="entry name" value="Terpenoid_cyclase/PrenylTrfase"/>
</dbReference>
<dbReference type="Pfam" id="PF13243">
    <property type="entry name" value="SQHop_cyclase_C"/>
    <property type="match status" value="1"/>
</dbReference>
<dbReference type="Gene3D" id="1.50.10.20">
    <property type="match status" value="1"/>
</dbReference>
<proteinExistence type="inferred from homology"/>
<dbReference type="EMBL" id="BPWL01000006">
    <property type="protein sequence ID" value="GJJ11229.1"/>
    <property type="molecule type" value="Genomic_DNA"/>
</dbReference>
<dbReference type="GO" id="GO:0016104">
    <property type="term" value="P:triterpenoid biosynthetic process"/>
    <property type="evidence" value="ECO:0007669"/>
    <property type="project" value="InterPro"/>
</dbReference>
<protein>
    <recommendedName>
        <fullName evidence="3">Squalene cyclase C-terminal domain-containing protein</fullName>
    </recommendedName>
</protein>
<comment type="caution">
    <text evidence="4">The sequence shown here is derived from an EMBL/GenBank/DDBJ whole genome shotgun (WGS) entry which is preliminary data.</text>
</comment>
<dbReference type="PANTHER" id="PTHR11764:SF20">
    <property type="entry name" value="LANOSTEROL SYNTHASE"/>
    <property type="match status" value="1"/>
</dbReference>
<dbReference type="Proteomes" id="UP001050691">
    <property type="component" value="Unassembled WGS sequence"/>
</dbReference>
<dbReference type="InterPro" id="IPR032696">
    <property type="entry name" value="SQ_cyclase_C"/>
</dbReference>
<evidence type="ECO:0000256" key="1">
    <source>
        <dbReference type="ARBA" id="ARBA00009755"/>
    </source>
</evidence>
<feature type="domain" description="Squalene cyclase C-terminal" evidence="3">
    <location>
        <begin position="1"/>
        <end position="104"/>
    </location>
</feature>
<evidence type="ECO:0000259" key="3">
    <source>
        <dbReference type="Pfam" id="PF13243"/>
    </source>
</evidence>
<name>A0AAV5AEV7_9AGAM</name>
<evidence type="ECO:0000313" key="5">
    <source>
        <dbReference type="Proteomes" id="UP001050691"/>
    </source>
</evidence>
<comment type="similarity">
    <text evidence="1">Belongs to the terpene cyclase/mutase family.</text>
</comment>